<feature type="transmembrane region" description="Helical" evidence="13">
    <location>
        <begin position="169"/>
        <end position="192"/>
    </location>
</feature>
<dbReference type="PRINTS" id="PR01084">
    <property type="entry name" value="NAHEXCHNGR"/>
</dbReference>
<keyword evidence="8" id="KW-0915">Sodium</keyword>
<keyword evidence="3 12" id="KW-0813">Transport</keyword>
<feature type="transmembrane region" description="Helical" evidence="13">
    <location>
        <begin position="140"/>
        <end position="157"/>
    </location>
</feature>
<feature type="transmembrane region" description="Helical" evidence="13">
    <location>
        <begin position="101"/>
        <end position="119"/>
    </location>
</feature>
<comment type="similarity">
    <text evidence="2 12">Belongs to the monovalent cation:proton antiporter 1 (CPA1) transporter (TC 2.A.36) family.</text>
</comment>
<dbReference type="InterPro" id="IPR004709">
    <property type="entry name" value="NaH_exchanger"/>
</dbReference>
<feature type="transmembrane region" description="Helical" evidence="13">
    <location>
        <begin position="333"/>
        <end position="349"/>
    </location>
</feature>
<evidence type="ECO:0000256" key="8">
    <source>
        <dbReference type="ARBA" id="ARBA00023053"/>
    </source>
</evidence>
<keyword evidence="4 12" id="KW-0050">Antiport</keyword>
<evidence type="ECO:0000256" key="6">
    <source>
        <dbReference type="ARBA" id="ARBA00022989"/>
    </source>
</evidence>
<dbReference type="GO" id="GO:0000139">
    <property type="term" value="C:Golgi membrane"/>
    <property type="evidence" value="ECO:0007669"/>
    <property type="project" value="UniProtKB-SubCell"/>
</dbReference>
<keyword evidence="9 12" id="KW-0406">Ion transport</keyword>
<keyword evidence="5 12" id="KW-0812">Transmembrane</keyword>
<keyword evidence="6 13" id="KW-1133">Transmembrane helix</keyword>
<evidence type="ECO:0000256" key="13">
    <source>
        <dbReference type="SAM" id="Phobius"/>
    </source>
</evidence>
<evidence type="ECO:0000259" key="14">
    <source>
        <dbReference type="Pfam" id="PF00999"/>
    </source>
</evidence>
<proteinExistence type="inferred from homology"/>
<dbReference type="Proteomes" id="UP000034805">
    <property type="component" value="Unassembled WGS sequence"/>
</dbReference>
<dbReference type="STRING" id="113540.ENSSFOP00015034460"/>
<evidence type="ECO:0000256" key="12">
    <source>
        <dbReference type="RuleBase" id="RU003722"/>
    </source>
</evidence>
<organism evidence="15 16">
    <name type="scientific">Scleropages formosus</name>
    <name type="common">Asian bonytongue</name>
    <name type="synonym">Osteoglossum formosum</name>
    <dbReference type="NCBI Taxonomy" id="113540"/>
    <lineage>
        <taxon>Eukaryota</taxon>
        <taxon>Metazoa</taxon>
        <taxon>Chordata</taxon>
        <taxon>Craniata</taxon>
        <taxon>Vertebrata</taxon>
        <taxon>Euteleostomi</taxon>
        <taxon>Actinopterygii</taxon>
        <taxon>Neopterygii</taxon>
        <taxon>Teleostei</taxon>
        <taxon>Osteoglossocephala</taxon>
        <taxon>Osteoglossomorpha</taxon>
        <taxon>Osteoglossiformes</taxon>
        <taxon>Osteoglossidae</taxon>
        <taxon>Scleropages</taxon>
    </lineage>
</organism>
<feature type="transmembrane region" description="Helical" evidence="13">
    <location>
        <begin position="278"/>
        <end position="299"/>
    </location>
</feature>
<feature type="transmembrane region" description="Helical" evidence="13">
    <location>
        <begin position="396"/>
        <end position="422"/>
    </location>
</feature>
<comment type="subcellular location">
    <subcellularLocation>
        <location evidence="1">Golgi apparatus membrane</location>
        <topology evidence="1">Multi-pass membrane protein</topology>
    </subcellularLocation>
</comment>
<dbReference type="NCBIfam" id="TIGR00840">
    <property type="entry name" value="b_cpa1"/>
    <property type="match status" value="1"/>
</dbReference>
<dbReference type="Pfam" id="PF00999">
    <property type="entry name" value="Na_H_Exchanger"/>
    <property type="match status" value="1"/>
</dbReference>
<keyword evidence="7" id="KW-0333">Golgi apparatus</keyword>
<dbReference type="GO" id="GO:0015386">
    <property type="term" value="F:potassium:proton antiporter activity"/>
    <property type="evidence" value="ECO:0007669"/>
    <property type="project" value="TreeGrafter"/>
</dbReference>
<dbReference type="EMBL" id="JARO02001463">
    <property type="protein sequence ID" value="KPP75401.1"/>
    <property type="molecule type" value="Genomic_DNA"/>
</dbReference>
<evidence type="ECO:0000256" key="2">
    <source>
        <dbReference type="ARBA" id="ARBA00007367"/>
    </source>
</evidence>
<dbReference type="InterPro" id="IPR018422">
    <property type="entry name" value="Cation/H_exchanger_CPA1"/>
</dbReference>
<dbReference type="AlphaFoldDB" id="A0A0N8K1N1"/>
<accession>A0A0N8K1N1</accession>
<keyword evidence="10 13" id="KW-0472">Membrane</keyword>
<sequence length="533" mass="59878">MPTYKAIKHLHSDTYRIRFFSAHDRLNDTEFPSNDSHHATTVVAKATTPAPPTPKPILPVQTGVKAQEEEQSSGMTIFFSLLVIGICIILVHLLIKFKLHFLPESVAVVSLGILMGGFIKIIESQELANWKEEEMFRPNMFFLLLLPPIIFESGYSLHKGNFFQNIGSITLFAVIGTAISAFIVGGGIYFLGQADVIYKMTMTDSFAFGSLISAVDPVATIAIFNALNVDPVLNMLVFGESILNDAVSIVLTNTAEGFARSDNSTVTGWETFLQALGYFLKMFFGSAALGTLTGLISAICLKHFDLRKTPSLEFGMMIIFAYLPYGLAEGIKLSGIMAILFSGIVMSHYTHHNLSPVTQVLMQQTLRTVAFMCETCVFAFLGLSIFSFPHKFEFSFVIWCIVLVLLGRAVNIFPLSFLLNFFRDHKITPKMMFIMWFSDINLSKTEKMGNAVESEHLSELTEEEYEAQIYQRQDLKGFMWLDAKYLNPFFTRRLTQEDLLHGRIQMKTLTNKWYAEVRQGPSGSEDDDEAELM</sequence>
<reference evidence="15 16" key="1">
    <citation type="submission" date="2015-08" db="EMBL/GenBank/DDBJ databases">
        <title>The genome of the Asian arowana (Scleropages formosus).</title>
        <authorList>
            <person name="Tan M.H."/>
            <person name="Gan H.M."/>
            <person name="Croft L.J."/>
            <person name="Austin C.M."/>
        </authorList>
    </citation>
    <scope>NUCLEOTIDE SEQUENCE [LARGE SCALE GENOMIC DNA]</scope>
    <source>
        <strain evidence="15">Aro1</strain>
    </source>
</reference>
<protein>
    <recommendedName>
        <fullName evidence="12">Sodium/hydrogen exchanger</fullName>
    </recommendedName>
</protein>
<comment type="caution">
    <text evidence="15">The sequence shown here is derived from an EMBL/GenBank/DDBJ whole genome shotgun (WGS) entry which is preliminary data.</text>
</comment>
<evidence type="ECO:0000256" key="5">
    <source>
        <dbReference type="ARBA" id="ARBA00022692"/>
    </source>
</evidence>
<dbReference type="InterPro" id="IPR006153">
    <property type="entry name" value="Cation/H_exchanger_TM"/>
</dbReference>
<keyword evidence="11 12" id="KW-0739">Sodium transport</keyword>
<dbReference type="Gene3D" id="6.10.140.1330">
    <property type="match status" value="1"/>
</dbReference>
<dbReference type="GO" id="GO:0051453">
    <property type="term" value="P:regulation of intracellular pH"/>
    <property type="evidence" value="ECO:0007669"/>
    <property type="project" value="TreeGrafter"/>
</dbReference>
<evidence type="ECO:0000256" key="11">
    <source>
        <dbReference type="ARBA" id="ARBA00023201"/>
    </source>
</evidence>
<evidence type="ECO:0000256" key="3">
    <source>
        <dbReference type="ARBA" id="ARBA00022448"/>
    </source>
</evidence>
<feature type="transmembrane region" description="Helical" evidence="13">
    <location>
        <begin position="369"/>
        <end position="390"/>
    </location>
</feature>
<gene>
    <name evidence="15" type="ORF">Z043_105351</name>
</gene>
<evidence type="ECO:0000256" key="7">
    <source>
        <dbReference type="ARBA" id="ARBA00023034"/>
    </source>
</evidence>
<evidence type="ECO:0000256" key="4">
    <source>
        <dbReference type="ARBA" id="ARBA00022449"/>
    </source>
</evidence>
<feature type="transmembrane region" description="Helical" evidence="13">
    <location>
        <begin position="204"/>
        <end position="227"/>
    </location>
</feature>
<evidence type="ECO:0000313" key="16">
    <source>
        <dbReference type="Proteomes" id="UP000034805"/>
    </source>
</evidence>
<dbReference type="PANTHER" id="PTHR10110:SF191">
    <property type="entry name" value="SODIUM_HYDROGEN EXCHANGER 8"/>
    <property type="match status" value="1"/>
</dbReference>
<feature type="domain" description="Cation/H+ exchanger transmembrane" evidence="14">
    <location>
        <begin position="88"/>
        <end position="438"/>
    </location>
</feature>
<evidence type="ECO:0000256" key="9">
    <source>
        <dbReference type="ARBA" id="ARBA00023065"/>
    </source>
</evidence>
<evidence type="ECO:0000313" key="15">
    <source>
        <dbReference type="EMBL" id="KPP75401.1"/>
    </source>
</evidence>
<name>A0A0N8K1N1_SCLFO</name>
<dbReference type="PANTHER" id="PTHR10110">
    <property type="entry name" value="SODIUM/HYDROGEN EXCHANGER"/>
    <property type="match status" value="1"/>
</dbReference>
<evidence type="ECO:0000256" key="10">
    <source>
        <dbReference type="ARBA" id="ARBA00023136"/>
    </source>
</evidence>
<evidence type="ECO:0000256" key="1">
    <source>
        <dbReference type="ARBA" id="ARBA00004653"/>
    </source>
</evidence>
<feature type="transmembrane region" description="Helical" evidence="13">
    <location>
        <begin position="75"/>
        <end position="95"/>
    </location>
</feature>
<dbReference type="GO" id="GO:0015385">
    <property type="term" value="F:sodium:proton antiporter activity"/>
    <property type="evidence" value="ECO:0007669"/>
    <property type="project" value="InterPro"/>
</dbReference>